<organism evidence="2 3">
    <name type="scientific">Ananas comosus</name>
    <name type="common">Pineapple</name>
    <name type="synonym">Ananas ananas</name>
    <dbReference type="NCBI Taxonomy" id="4615"/>
    <lineage>
        <taxon>Eukaryota</taxon>
        <taxon>Viridiplantae</taxon>
        <taxon>Streptophyta</taxon>
        <taxon>Embryophyta</taxon>
        <taxon>Tracheophyta</taxon>
        <taxon>Spermatophyta</taxon>
        <taxon>Magnoliopsida</taxon>
        <taxon>Liliopsida</taxon>
        <taxon>Poales</taxon>
        <taxon>Bromeliaceae</taxon>
        <taxon>Bromelioideae</taxon>
        <taxon>Ananas</taxon>
    </lineage>
</organism>
<proteinExistence type="predicted"/>
<accession>A0A6P5H0E4</accession>
<sequence length="494" mass="53177">MMDDLLDSDLGKHDYDWLLTPPGTPHNSSLDLTEMPLSSTVPKRATTRSSSAARASRFSASQPENSNLPRLARSSSLSRPSTASTFIPSKNRTSILNTSSASVNSRPSTPIKRVGTLSSTRPTTTPASRPVPTRSPTPVRTQALPTSAAIKTRPSQNARSSTPSTRPRVTPTSNSNSNSNSSAPRSTSRPSTPTRHPIIPGRSPSVGQIRTSGGLTSTGRSPIPSGQSSAPSSRPSSPSPRPRTPVRPLDIPDFPTETPPNLKTKLPERPVSAGRARPGMALTVRSSPNSEPAATLSSHKRISLPVVTRNKFPENISKVPLFNNGQQAMQTMMKATENSGFGRTISKKSLDMAIRHMDIRQNIGGIRSTSLFPRSIRSSARKHQPARTPDSVIPNEDELLSENGNSNGTVSGDSNRGSSYNGGSTANNSPDRENLATKDILNDIDIYGSFRYDSMLLREDVSNTNWLHSVDDKSDESSVFDHRLEPLPEPFGPL</sequence>
<feature type="compositionally biased region" description="Polar residues" evidence="1">
    <location>
        <begin position="205"/>
        <end position="220"/>
    </location>
</feature>
<dbReference type="GO" id="GO:0055028">
    <property type="term" value="C:cortical microtubule"/>
    <property type="evidence" value="ECO:0007669"/>
    <property type="project" value="TreeGrafter"/>
</dbReference>
<feature type="compositionally biased region" description="Polar residues" evidence="1">
    <location>
        <begin position="402"/>
        <end position="429"/>
    </location>
</feature>
<feature type="compositionally biased region" description="Low complexity" evidence="1">
    <location>
        <begin position="47"/>
        <end position="85"/>
    </location>
</feature>
<feature type="region of interest" description="Disordered" evidence="1">
    <location>
        <begin position="13"/>
        <end position="273"/>
    </location>
</feature>
<dbReference type="Gramene" id="Aco007131.1.mrna1">
    <property type="protein sequence ID" value="Aco007131.1.mrna1"/>
    <property type="gene ID" value="Aco007131.1.path1"/>
</dbReference>
<dbReference type="AlphaFoldDB" id="A0A6P5H0E4"/>
<reference evidence="2" key="1">
    <citation type="journal article" date="2015" name="Nat. Genet.">
        <title>The pineapple genome and the evolution of CAM photosynthesis.</title>
        <authorList>
            <person name="Ming R."/>
            <person name="VanBuren R."/>
            <person name="Wai C.M."/>
            <person name="Tang H."/>
            <person name="Schatz M.C."/>
            <person name="Bowers J.E."/>
            <person name="Lyons E."/>
            <person name="Wang M.L."/>
            <person name="Chen J."/>
            <person name="Biggers E."/>
            <person name="Zhang J."/>
            <person name="Huang L."/>
            <person name="Zhang L."/>
            <person name="Miao W."/>
            <person name="Zhang J."/>
            <person name="Ye Z."/>
            <person name="Miao C."/>
            <person name="Lin Z."/>
            <person name="Wang H."/>
            <person name="Zhou H."/>
            <person name="Yim W.C."/>
            <person name="Priest H.D."/>
            <person name="Zheng C."/>
            <person name="Woodhouse M."/>
            <person name="Edger P.P."/>
            <person name="Guyot R."/>
            <person name="Guo H.B."/>
            <person name="Guo H."/>
            <person name="Zheng G."/>
            <person name="Singh R."/>
            <person name="Sharma A."/>
            <person name="Min X."/>
            <person name="Zheng Y."/>
            <person name="Lee H."/>
            <person name="Gurtowski J."/>
            <person name="Sedlazeck F.J."/>
            <person name="Harkess A."/>
            <person name="McKain M.R."/>
            <person name="Liao Z."/>
            <person name="Fang J."/>
            <person name="Liu J."/>
            <person name="Zhang X."/>
            <person name="Zhang Q."/>
            <person name="Hu W."/>
            <person name="Qin Y."/>
            <person name="Wang K."/>
            <person name="Chen L.Y."/>
            <person name="Shirley N."/>
            <person name="Lin Y.R."/>
            <person name="Liu L.Y."/>
            <person name="Hernandez A.G."/>
            <person name="Wright C.L."/>
            <person name="Bulone V."/>
            <person name="Tuskan G.A."/>
            <person name="Heath K."/>
            <person name="Zee F."/>
            <person name="Moore P.H."/>
            <person name="Sunkar R."/>
            <person name="Leebens-Mack J.H."/>
            <person name="Mockler T."/>
            <person name="Bennetzen J.L."/>
            <person name="Freeling M."/>
            <person name="Sankoff D."/>
            <person name="Paterson A.H."/>
            <person name="Zhu X."/>
            <person name="Yang X."/>
            <person name="Smith J.A."/>
            <person name="Cushman J.C."/>
            <person name="Paull R.E."/>
            <person name="Yu Q."/>
        </authorList>
    </citation>
    <scope>NUCLEOTIDE SEQUENCE [LARGE SCALE GENOMIC DNA]</scope>
    <source>
        <strain evidence="2">cv. F153</strain>
    </source>
</reference>
<feature type="compositionally biased region" description="Low complexity" evidence="1">
    <location>
        <begin position="221"/>
        <end position="236"/>
    </location>
</feature>
<keyword evidence="2" id="KW-1185">Reference proteome</keyword>
<feature type="compositionally biased region" description="Polar residues" evidence="1">
    <location>
        <begin position="25"/>
        <end position="41"/>
    </location>
</feature>
<name>A0A6P5H0E4_ANACO</name>
<protein>
    <submittedName>
        <fullName evidence="3">Uncharacterized protein PB18E9.04c-like</fullName>
    </submittedName>
</protein>
<dbReference type="PANTHER" id="PTHR31949">
    <property type="entry name" value="GASTRIC MUCIN-LIKE PROTEIN"/>
    <property type="match status" value="1"/>
</dbReference>
<dbReference type="PANTHER" id="PTHR31949:SF2">
    <property type="entry name" value="OS05G0480600 PROTEIN"/>
    <property type="match status" value="1"/>
</dbReference>
<dbReference type="RefSeq" id="XP_020114431.1">
    <property type="nucleotide sequence ID" value="XM_020258842.1"/>
</dbReference>
<reference evidence="3" key="2">
    <citation type="submission" date="2025-08" db="UniProtKB">
        <authorList>
            <consortium name="RefSeq"/>
        </authorList>
    </citation>
    <scope>IDENTIFICATION</scope>
    <source>
        <tissue evidence="3">Leaf</tissue>
    </source>
</reference>
<evidence type="ECO:0000313" key="3">
    <source>
        <dbReference type="RefSeq" id="XP_020114431.1"/>
    </source>
</evidence>
<dbReference type="GO" id="GO:0043622">
    <property type="term" value="P:cortical microtubule organization"/>
    <property type="evidence" value="ECO:0007669"/>
    <property type="project" value="TreeGrafter"/>
</dbReference>
<evidence type="ECO:0000313" key="2">
    <source>
        <dbReference type="Proteomes" id="UP000515123"/>
    </source>
</evidence>
<feature type="region of interest" description="Disordered" evidence="1">
    <location>
        <begin position="376"/>
        <end position="434"/>
    </location>
</feature>
<feature type="compositionally biased region" description="Low complexity" evidence="1">
    <location>
        <begin position="159"/>
        <end position="195"/>
    </location>
</feature>
<feature type="compositionally biased region" description="Low complexity" evidence="1">
    <location>
        <begin position="118"/>
        <end position="141"/>
    </location>
</feature>
<dbReference type="GeneID" id="109728435"/>
<evidence type="ECO:0000256" key="1">
    <source>
        <dbReference type="SAM" id="MobiDB-lite"/>
    </source>
</evidence>
<gene>
    <name evidence="3" type="primary">LOC109728435</name>
</gene>
<feature type="compositionally biased region" description="Polar residues" evidence="1">
    <location>
        <begin position="86"/>
        <end position="108"/>
    </location>
</feature>
<dbReference type="Proteomes" id="UP000515123">
    <property type="component" value="Linkage group 23"/>
</dbReference>
<dbReference type="OrthoDB" id="1927217at2759"/>